<comment type="caution">
    <text evidence="1">The sequence shown here is derived from an EMBL/GenBank/DDBJ whole genome shotgun (WGS) entry which is preliminary data.</text>
</comment>
<dbReference type="AlphaFoldDB" id="A0A6A4ASU4"/>
<reference evidence="1 2" key="1">
    <citation type="submission" date="2018-08" db="EMBL/GenBank/DDBJ databases">
        <title>Genomic investigation of the strawberry pathogen Phytophthora fragariae indicates pathogenicity is determined by transcriptional variation in three key races.</title>
        <authorList>
            <person name="Adams T.M."/>
            <person name="Armitage A.D."/>
            <person name="Sobczyk M.K."/>
            <person name="Bates H.J."/>
            <person name="Dunwell J.M."/>
            <person name="Nellist C.F."/>
            <person name="Harrison R.J."/>
        </authorList>
    </citation>
    <scope>NUCLEOTIDE SEQUENCE [LARGE SCALE GENOMIC DNA]</scope>
    <source>
        <strain evidence="1 2">A4</strain>
    </source>
</reference>
<proteinExistence type="predicted"/>
<dbReference type="EMBL" id="QXGE01008158">
    <property type="protein sequence ID" value="KAE9262326.1"/>
    <property type="molecule type" value="Genomic_DNA"/>
</dbReference>
<evidence type="ECO:0000313" key="1">
    <source>
        <dbReference type="EMBL" id="KAE9262326.1"/>
    </source>
</evidence>
<organism evidence="1 2">
    <name type="scientific">Phytophthora fragariae</name>
    <dbReference type="NCBI Taxonomy" id="53985"/>
    <lineage>
        <taxon>Eukaryota</taxon>
        <taxon>Sar</taxon>
        <taxon>Stramenopiles</taxon>
        <taxon>Oomycota</taxon>
        <taxon>Peronosporomycetes</taxon>
        <taxon>Peronosporales</taxon>
        <taxon>Peronosporaceae</taxon>
        <taxon>Phytophthora</taxon>
    </lineage>
</organism>
<dbReference type="Proteomes" id="UP000437068">
    <property type="component" value="Unassembled WGS sequence"/>
</dbReference>
<accession>A0A6A4ASU4</accession>
<sequence length="47" mass="5099">MLGQANGLFRMHSEVVLVKPATIKVFAEIAGMDIIPATKWDAAVRTT</sequence>
<gene>
    <name evidence="1" type="ORF">PF001_g32099</name>
</gene>
<protein>
    <submittedName>
        <fullName evidence="1">Uncharacterized protein</fullName>
    </submittedName>
</protein>
<evidence type="ECO:0000313" key="2">
    <source>
        <dbReference type="Proteomes" id="UP000437068"/>
    </source>
</evidence>
<name>A0A6A4ASU4_9STRA</name>